<comment type="subcellular location">
    <subcellularLocation>
        <location evidence="1">Cell membrane</location>
        <topology evidence="1">Multi-pass membrane protein</topology>
    </subcellularLocation>
</comment>
<dbReference type="RefSeq" id="WP_301732796.1">
    <property type="nucleotide sequence ID" value="NZ_JAUKFL010000025.1"/>
</dbReference>
<accession>A0ABT8Q5C3</accession>
<dbReference type="PANTHER" id="PTHR30086">
    <property type="entry name" value="ARGININE EXPORTER PROTEIN ARGO"/>
    <property type="match status" value="1"/>
</dbReference>
<dbReference type="Pfam" id="PF01810">
    <property type="entry name" value="LysE"/>
    <property type="match status" value="1"/>
</dbReference>
<evidence type="ECO:0000256" key="2">
    <source>
        <dbReference type="ARBA" id="ARBA00022475"/>
    </source>
</evidence>
<feature type="transmembrane region" description="Helical" evidence="6">
    <location>
        <begin position="70"/>
        <end position="90"/>
    </location>
</feature>
<evidence type="ECO:0000256" key="1">
    <source>
        <dbReference type="ARBA" id="ARBA00004651"/>
    </source>
</evidence>
<evidence type="ECO:0000313" key="7">
    <source>
        <dbReference type="EMBL" id="MDN8620570.1"/>
    </source>
</evidence>
<proteinExistence type="predicted"/>
<keyword evidence="2" id="KW-1003">Cell membrane</keyword>
<sequence>MSASALLTLMGVWVAVLVVPGPDLVQVIRVAPRSTRAGVMCALGVCSGTVFWVTASLAGLSAVIAARPSVLGALQLIGGLFLIYMGASSLRSGFASRRAPTVVVGTEDYTEQAIAAGSINDMTGWRAYKLGVVTNLSNPKALVFFGAVFAQFIRPDMSPTWTVAVAVILLAMSLTWFSTIAFIVRAASRWIAHHSAAIDIVSGLIFAVLGLVMAVEGIIELFG</sequence>
<feature type="transmembrane region" description="Helical" evidence="6">
    <location>
        <begin position="37"/>
        <end position="64"/>
    </location>
</feature>
<feature type="transmembrane region" description="Helical" evidence="6">
    <location>
        <begin position="196"/>
        <end position="219"/>
    </location>
</feature>
<dbReference type="InterPro" id="IPR001123">
    <property type="entry name" value="LeuE-type"/>
</dbReference>
<feature type="transmembrane region" description="Helical" evidence="6">
    <location>
        <begin position="159"/>
        <end position="184"/>
    </location>
</feature>
<dbReference type="EMBL" id="JAUKFM010000006">
    <property type="protein sequence ID" value="MDN8620570.1"/>
    <property type="molecule type" value="Genomic_DNA"/>
</dbReference>
<evidence type="ECO:0000313" key="8">
    <source>
        <dbReference type="Proteomes" id="UP001174347"/>
    </source>
</evidence>
<keyword evidence="4 6" id="KW-1133">Transmembrane helix</keyword>
<feature type="transmembrane region" description="Helical" evidence="6">
    <location>
        <begin position="6"/>
        <end position="25"/>
    </location>
</feature>
<gene>
    <name evidence="7" type="ORF">Q0N36_08240</name>
</gene>
<evidence type="ECO:0000256" key="3">
    <source>
        <dbReference type="ARBA" id="ARBA00022692"/>
    </source>
</evidence>
<keyword evidence="5 6" id="KW-0472">Membrane</keyword>
<protein>
    <submittedName>
        <fullName evidence="7">LysE family translocator</fullName>
    </submittedName>
</protein>
<keyword evidence="8" id="KW-1185">Reference proteome</keyword>
<comment type="caution">
    <text evidence="7">The sequence shown here is derived from an EMBL/GenBank/DDBJ whole genome shotgun (WGS) entry which is preliminary data.</text>
</comment>
<name>A0ABT8Q5C3_9CORY</name>
<dbReference type="PANTHER" id="PTHR30086:SF17">
    <property type="entry name" value="LYSE FAMILY TRANSLOCATOR"/>
    <property type="match status" value="1"/>
</dbReference>
<evidence type="ECO:0000256" key="5">
    <source>
        <dbReference type="ARBA" id="ARBA00023136"/>
    </source>
</evidence>
<evidence type="ECO:0000256" key="4">
    <source>
        <dbReference type="ARBA" id="ARBA00022989"/>
    </source>
</evidence>
<feature type="transmembrane region" description="Helical" evidence="6">
    <location>
        <begin position="132"/>
        <end position="153"/>
    </location>
</feature>
<dbReference type="Proteomes" id="UP001174347">
    <property type="component" value="Unassembled WGS sequence"/>
</dbReference>
<organism evidence="7 8">
    <name type="scientific">Corynebacterium kefirresidentii</name>
    <dbReference type="NCBI Taxonomy" id="1979527"/>
    <lineage>
        <taxon>Bacteria</taxon>
        <taxon>Bacillati</taxon>
        <taxon>Actinomycetota</taxon>
        <taxon>Actinomycetes</taxon>
        <taxon>Mycobacteriales</taxon>
        <taxon>Corynebacteriaceae</taxon>
        <taxon>Corynebacterium</taxon>
    </lineage>
</organism>
<keyword evidence="3 6" id="KW-0812">Transmembrane</keyword>
<reference evidence="7" key="1">
    <citation type="submission" date="2023-07" db="EMBL/GenBank/DDBJ databases">
        <title>Insights into the diversity of cutaneous corynebacteria.</title>
        <authorList>
            <person name="Bruggemann H."/>
            <person name="Poehlein A."/>
        </authorList>
    </citation>
    <scope>NUCLEOTIDE SEQUENCE</scope>
    <source>
        <strain evidence="7">P7_F1</strain>
    </source>
</reference>
<evidence type="ECO:0000256" key="6">
    <source>
        <dbReference type="SAM" id="Phobius"/>
    </source>
</evidence>